<accession>A0ABX2BS19</accession>
<dbReference type="PANTHER" id="PTHR21021:SF15">
    <property type="entry name" value="FREE METHIONINE-R-SULFOXIDE REDUCTASE"/>
    <property type="match status" value="1"/>
</dbReference>
<comment type="caution">
    <text evidence="3">The sequence shown here is derived from an EMBL/GenBank/DDBJ whole genome shotgun (WGS) entry which is preliminary data.</text>
</comment>
<gene>
    <name evidence="3" type="ORF">GNZ12_20810</name>
</gene>
<organism evidence="3 4">
    <name type="scientific">Paraburkholderia solitsugae</name>
    <dbReference type="NCBI Taxonomy" id="2675748"/>
    <lineage>
        <taxon>Bacteria</taxon>
        <taxon>Pseudomonadati</taxon>
        <taxon>Pseudomonadota</taxon>
        <taxon>Betaproteobacteria</taxon>
        <taxon>Burkholderiales</taxon>
        <taxon>Burkholderiaceae</taxon>
        <taxon>Paraburkholderia</taxon>
    </lineage>
</organism>
<reference evidence="3 4" key="1">
    <citation type="submission" date="2019-11" db="EMBL/GenBank/DDBJ databases">
        <title>Metabolism of dissolved organic matter in forest soils.</title>
        <authorList>
            <person name="Cyle K.T."/>
            <person name="Wilhelm R.C."/>
            <person name="Martinez C.E."/>
        </authorList>
    </citation>
    <scope>NUCLEOTIDE SEQUENCE [LARGE SCALE GENOMIC DNA]</scope>
    <source>
        <strain evidence="3 4">1N</strain>
    </source>
</reference>
<dbReference type="EMBL" id="WOEY01000083">
    <property type="protein sequence ID" value="NPT43702.1"/>
    <property type="molecule type" value="Genomic_DNA"/>
</dbReference>
<keyword evidence="4" id="KW-1185">Reference proteome</keyword>
<dbReference type="InterPro" id="IPR003018">
    <property type="entry name" value="GAF"/>
</dbReference>
<dbReference type="Pfam" id="PF13185">
    <property type="entry name" value="GAF_2"/>
    <property type="match status" value="1"/>
</dbReference>
<evidence type="ECO:0000313" key="3">
    <source>
        <dbReference type="EMBL" id="NPT43702.1"/>
    </source>
</evidence>
<proteinExistence type="inferred from homology"/>
<dbReference type="Gene3D" id="3.30.450.40">
    <property type="match status" value="1"/>
</dbReference>
<dbReference type="PANTHER" id="PTHR21021">
    <property type="entry name" value="GAF/PUTATIVE CYTOSKELETAL PROTEIN"/>
    <property type="match status" value="1"/>
</dbReference>
<protein>
    <submittedName>
        <fullName evidence="3">GAF domain-containing protein</fullName>
    </submittedName>
</protein>
<dbReference type="InterPro" id="IPR029016">
    <property type="entry name" value="GAF-like_dom_sf"/>
</dbReference>
<feature type="domain" description="GAF" evidence="2">
    <location>
        <begin position="50"/>
        <end position="154"/>
    </location>
</feature>
<name>A0ABX2BS19_9BURK</name>
<dbReference type="InterPro" id="IPR000614">
    <property type="entry name" value="FRMsr_CS"/>
</dbReference>
<dbReference type="RefSeq" id="WP_172313205.1">
    <property type="nucleotide sequence ID" value="NZ_WOEY01000083.1"/>
</dbReference>
<dbReference type="SUPFAM" id="SSF55781">
    <property type="entry name" value="GAF domain-like"/>
    <property type="match status" value="1"/>
</dbReference>
<comment type="similarity">
    <text evidence="1">Belongs to the free Met sulfoxide reductase family.</text>
</comment>
<dbReference type="PROSITE" id="PS01320">
    <property type="entry name" value="UPF0067"/>
    <property type="match status" value="1"/>
</dbReference>
<sequence length="166" mass="17727">MFEVSSASHLPKAAQYEELAAQARALLAGEPDWIANAANFSAFVFHSLSDLNWAGFYFHDGRELVVGPFQGKPACVRIALGKGVCGTAALTRQTQVVRDVHEFPGHIACDSASQSEIVVPLVAPDGTLIGVWDVDSPVVARFDEEDARGMEALCAVFIEAALPRAS</sequence>
<dbReference type="Proteomes" id="UP000652198">
    <property type="component" value="Unassembled WGS sequence"/>
</dbReference>
<dbReference type="InterPro" id="IPR051330">
    <property type="entry name" value="Phosphatase_reg/MetRdx"/>
</dbReference>
<evidence type="ECO:0000256" key="1">
    <source>
        <dbReference type="ARBA" id="ARBA00038454"/>
    </source>
</evidence>
<evidence type="ECO:0000259" key="2">
    <source>
        <dbReference type="Pfam" id="PF13185"/>
    </source>
</evidence>
<evidence type="ECO:0000313" key="4">
    <source>
        <dbReference type="Proteomes" id="UP000652198"/>
    </source>
</evidence>